<gene>
    <name evidence="10" type="primary">fluC</name>
    <name evidence="10" type="synonym">crcB</name>
    <name evidence="11" type="ORF">FC48_GL000592</name>
</gene>
<dbReference type="AlphaFoldDB" id="A0A0R2B3A7"/>
<evidence type="ECO:0000256" key="5">
    <source>
        <dbReference type="ARBA" id="ARBA00023136"/>
    </source>
</evidence>
<dbReference type="GO" id="GO:0062054">
    <property type="term" value="F:fluoride channel activity"/>
    <property type="evidence" value="ECO:0007669"/>
    <property type="project" value="UniProtKB-UniRule"/>
</dbReference>
<evidence type="ECO:0000256" key="7">
    <source>
        <dbReference type="ARBA" id="ARBA00035120"/>
    </source>
</evidence>
<reference evidence="11 12" key="1">
    <citation type="journal article" date="2015" name="Genome Announc.">
        <title>Expanding the biotechnology potential of lactobacilli through comparative genomics of 213 strains and associated genera.</title>
        <authorList>
            <person name="Sun Z."/>
            <person name="Harris H.M."/>
            <person name="McCann A."/>
            <person name="Guo C."/>
            <person name="Argimon S."/>
            <person name="Zhang W."/>
            <person name="Yang X."/>
            <person name="Jeffery I.B."/>
            <person name="Cooney J.C."/>
            <person name="Kagawa T.F."/>
            <person name="Liu W."/>
            <person name="Song Y."/>
            <person name="Salvetti E."/>
            <person name="Wrobel A."/>
            <person name="Rasinkangas P."/>
            <person name="Parkhill J."/>
            <person name="Rea M.C."/>
            <person name="O'Sullivan O."/>
            <person name="Ritari J."/>
            <person name="Douillard F.P."/>
            <person name="Paul Ross R."/>
            <person name="Yang R."/>
            <person name="Briner A.E."/>
            <person name="Felis G.E."/>
            <person name="de Vos W.M."/>
            <person name="Barrangou R."/>
            <person name="Klaenhammer T.R."/>
            <person name="Caufield P.W."/>
            <person name="Cui Y."/>
            <person name="Zhang H."/>
            <person name="O'Toole P.W."/>
        </authorList>
    </citation>
    <scope>NUCLEOTIDE SEQUENCE [LARGE SCALE GENOMIC DNA]</scope>
    <source>
        <strain evidence="11 12">DSM 20452</strain>
    </source>
</reference>
<dbReference type="GO" id="GO:0046872">
    <property type="term" value="F:metal ion binding"/>
    <property type="evidence" value="ECO:0007669"/>
    <property type="project" value="UniProtKB-KW"/>
</dbReference>
<evidence type="ECO:0000256" key="9">
    <source>
        <dbReference type="ARBA" id="ARBA00049940"/>
    </source>
</evidence>
<dbReference type="Proteomes" id="UP000051612">
    <property type="component" value="Unassembled WGS sequence"/>
</dbReference>
<comment type="activity regulation">
    <text evidence="10">Na(+) is not transported, but it plays an essential structural role and its presence is essential for fluoride channel function.</text>
</comment>
<comment type="caution">
    <text evidence="11">The sequence shown here is derived from an EMBL/GenBank/DDBJ whole genome shotgun (WGS) entry which is preliminary data.</text>
</comment>
<comment type="subcellular location">
    <subcellularLocation>
        <location evidence="1 10">Cell membrane</location>
        <topology evidence="1 10">Multi-pass membrane protein</topology>
    </subcellularLocation>
</comment>
<dbReference type="InterPro" id="IPR003691">
    <property type="entry name" value="FluC"/>
</dbReference>
<keyword evidence="5 10" id="KW-0472">Membrane</keyword>
<accession>A0A0R2B3A7</accession>
<dbReference type="PATRIC" id="fig|1423772.3.peg.655"/>
<keyword evidence="4 10" id="KW-1133">Transmembrane helix</keyword>
<evidence type="ECO:0000256" key="4">
    <source>
        <dbReference type="ARBA" id="ARBA00022989"/>
    </source>
</evidence>
<proteinExistence type="inferred from homology"/>
<feature type="transmembrane region" description="Helical" evidence="10">
    <location>
        <begin position="69"/>
        <end position="91"/>
    </location>
</feature>
<protein>
    <recommendedName>
        <fullName evidence="10">Fluoride-specific ion channel FluC</fullName>
    </recommendedName>
</protein>
<dbReference type="PANTHER" id="PTHR28259">
    <property type="entry name" value="FLUORIDE EXPORT PROTEIN 1-RELATED"/>
    <property type="match status" value="1"/>
</dbReference>
<keyword evidence="2 10" id="KW-1003">Cell membrane</keyword>
<feature type="transmembrane region" description="Helical" evidence="10">
    <location>
        <begin position="97"/>
        <end position="118"/>
    </location>
</feature>
<name>A0A0R2B3A7_9LACO</name>
<dbReference type="Pfam" id="PF02537">
    <property type="entry name" value="CRCB"/>
    <property type="match status" value="1"/>
</dbReference>
<evidence type="ECO:0000313" key="11">
    <source>
        <dbReference type="EMBL" id="KRM73969.1"/>
    </source>
</evidence>
<keyword evidence="6 10" id="KW-0407">Ion channel</keyword>
<dbReference type="HAMAP" id="MF_00454">
    <property type="entry name" value="FluC"/>
    <property type="match status" value="1"/>
</dbReference>
<sequence>MKKSTELLLVGCGCFFGGALRYVCETLIGPSVSEAFAILVVNVSGCFLIGLISAGLFKKTLSAEFGKLASTGFCGGLTTFSSFADGIVNLFDASQVAVGLLYIALNMLLGLLAVYLGLKVVLKTKFSDFAN</sequence>
<feature type="binding site" evidence="10">
    <location>
        <position position="78"/>
    </location>
    <ligand>
        <name>Na(+)</name>
        <dbReference type="ChEBI" id="CHEBI:29101"/>
        <note>structural</note>
    </ligand>
</feature>
<comment type="function">
    <text evidence="9 10">Fluoride-specific ion channel. Important for reducing fluoride concentration in the cell, thus reducing its toxicity.</text>
</comment>
<feature type="transmembrane region" description="Helical" evidence="10">
    <location>
        <begin position="37"/>
        <end position="57"/>
    </location>
</feature>
<keyword evidence="10" id="KW-0479">Metal-binding</keyword>
<evidence type="ECO:0000313" key="12">
    <source>
        <dbReference type="Proteomes" id="UP000051612"/>
    </source>
</evidence>
<keyword evidence="10" id="KW-0813">Transport</keyword>
<evidence type="ECO:0000256" key="3">
    <source>
        <dbReference type="ARBA" id="ARBA00022692"/>
    </source>
</evidence>
<dbReference type="EMBL" id="AYYN01000127">
    <property type="protein sequence ID" value="KRM73969.1"/>
    <property type="molecule type" value="Genomic_DNA"/>
</dbReference>
<comment type="catalytic activity">
    <reaction evidence="8">
        <text>fluoride(in) = fluoride(out)</text>
        <dbReference type="Rhea" id="RHEA:76159"/>
        <dbReference type="ChEBI" id="CHEBI:17051"/>
    </reaction>
    <physiologicalReaction direction="left-to-right" evidence="8">
        <dbReference type="Rhea" id="RHEA:76160"/>
    </physiologicalReaction>
</comment>
<keyword evidence="3 10" id="KW-0812">Transmembrane</keyword>
<evidence type="ECO:0000256" key="10">
    <source>
        <dbReference type="HAMAP-Rule" id="MF_00454"/>
    </source>
</evidence>
<evidence type="ECO:0000256" key="6">
    <source>
        <dbReference type="ARBA" id="ARBA00023303"/>
    </source>
</evidence>
<comment type="similarity">
    <text evidence="7 10">Belongs to the fluoride channel Fluc/FEX (TC 1.A.43) family.</text>
</comment>
<evidence type="ECO:0000256" key="8">
    <source>
        <dbReference type="ARBA" id="ARBA00035585"/>
    </source>
</evidence>
<dbReference type="GO" id="GO:0005886">
    <property type="term" value="C:plasma membrane"/>
    <property type="evidence" value="ECO:0007669"/>
    <property type="project" value="UniProtKB-SubCell"/>
</dbReference>
<keyword evidence="10" id="KW-0406">Ion transport</keyword>
<feature type="binding site" evidence="10">
    <location>
        <position position="75"/>
    </location>
    <ligand>
        <name>Na(+)</name>
        <dbReference type="ChEBI" id="CHEBI:29101"/>
        <note>structural</note>
    </ligand>
</feature>
<evidence type="ECO:0000256" key="2">
    <source>
        <dbReference type="ARBA" id="ARBA00022475"/>
    </source>
</evidence>
<evidence type="ECO:0000256" key="1">
    <source>
        <dbReference type="ARBA" id="ARBA00004651"/>
    </source>
</evidence>
<keyword evidence="10" id="KW-0915">Sodium</keyword>
<dbReference type="RefSeq" id="WP_056959282.1">
    <property type="nucleotide sequence ID" value="NZ_AYYN01000127.1"/>
</dbReference>
<dbReference type="GO" id="GO:0140114">
    <property type="term" value="P:cellular detoxification of fluoride"/>
    <property type="evidence" value="ECO:0007669"/>
    <property type="project" value="UniProtKB-UniRule"/>
</dbReference>
<organism evidence="11 12">
    <name type="scientific">Ligilactobacillus murinus DSM 20452 = NBRC 14221</name>
    <dbReference type="NCBI Taxonomy" id="1423772"/>
    <lineage>
        <taxon>Bacteria</taxon>
        <taxon>Bacillati</taxon>
        <taxon>Bacillota</taxon>
        <taxon>Bacilli</taxon>
        <taxon>Lactobacillales</taxon>
        <taxon>Lactobacillaceae</taxon>
        <taxon>Ligilactobacillus</taxon>
    </lineage>
</organism>
<dbReference type="PANTHER" id="PTHR28259:SF1">
    <property type="entry name" value="FLUORIDE EXPORT PROTEIN 1-RELATED"/>
    <property type="match status" value="1"/>
</dbReference>